<protein>
    <submittedName>
        <fullName evidence="2">Uncharacterized protein</fullName>
    </submittedName>
</protein>
<accession>A0A8S3KAV8</accession>
<dbReference type="AlphaFoldDB" id="A0A8S3KAV8"/>
<sequence length="84" mass="9592">LCATDSEIGNPMNINNSSEEAKKQSQPNTIPISGQSNSHYYNTKSLDMQRHEQLSNREEIIVEPNFDTLSLQNFLLNKMLIYGF</sequence>
<reference evidence="2" key="1">
    <citation type="submission" date="2021-02" db="EMBL/GenBank/DDBJ databases">
        <authorList>
            <person name="Nowell W R."/>
        </authorList>
    </citation>
    <scope>NUCLEOTIDE SEQUENCE</scope>
</reference>
<comment type="caution">
    <text evidence="2">The sequence shown here is derived from an EMBL/GenBank/DDBJ whole genome shotgun (WGS) entry which is preliminary data.</text>
</comment>
<dbReference type="EMBL" id="CAJOBI010368016">
    <property type="protein sequence ID" value="CAF5228901.1"/>
    <property type="molecule type" value="Genomic_DNA"/>
</dbReference>
<dbReference type="Proteomes" id="UP000676336">
    <property type="component" value="Unassembled WGS sequence"/>
</dbReference>
<name>A0A8S3KAV8_9BILA</name>
<evidence type="ECO:0000313" key="3">
    <source>
        <dbReference type="Proteomes" id="UP000676336"/>
    </source>
</evidence>
<feature type="region of interest" description="Disordered" evidence="1">
    <location>
        <begin position="1"/>
        <end position="45"/>
    </location>
</feature>
<organism evidence="2 3">
    <name type="scientific">Rotaria magnacalcarata</name>
    <dbReference type="NCBI Taxonomy" id="392030"/>
    <lineage>
        <taxon>Eukaryota</taxon>
        <taxon>Metazoa</taxon>
        <taxon>Spiralia</taxon>
        <taxon>Gnathifera</taxon>
        <taxon>Rotifera</taxon>
        <taxon>Eurotatoria</taxon>
        <taxon>Bdelloidea</taxon>
        <taxon>Philodinida</taxon>
        <taxon>Philodinidae</taxon>
        <taxon>Rotaria</taxon>
    </lineage>
</organism>
<gene>
    <name evidence="2" type="ORF">SMN809_LOCUS85972</name>
</gene>
<feature type="non-terminal residue" evidence="2">
    <location>
        <position position="1"/>
    </location>
</feature>
<evidence type="ECO:0000256" key="1">
    <source>
        <dbReference type="SAM" id="MobiDB-lite"/>
    </source>
</evidence>
<evidence type="ECO:0000313" key="2">
    <source>
        <dbReference type="EMBL" id="CAF5228901.1"/>
    </source>
</evidence>
<proteinExistence type="predicted"/>
<feature type="compositionally biased region" description="Polar residues" evidence="1">
    <location>
        <begin position="12"/>
        <end position="45"/>
    </location>
</feature>